<dbReference type="EMBL" id="FXTK01000001">
    <property type="protein sequence ID" value="SMO32255.1"/>
    <property type="molecule type" value="Genomic_DNA"/>
</dbReference>
<evidence type="ECO:0000256" key="5">
    <source>
        <dbReference type="SAM" id="Phobius"/>
    </source>
</evidence>
<dbReference type="Proteomes" id="UP000319014">
    <property type="component" value="Unassembled WGS sequence"/>
</dbReference>
<feature type="transmembrane region" description="Helical" evidence="5">
    <location>
        <begin position="144"/>
        <end position="162"/>
    </location>
</feature>
<feature type="transmembrane region" description="Helical" evidence="5">
    <location>
        <begin position="120"/>
        <end position="138"/>
    </location>
</feature>
<dbReference type="AlphaFoldDB" id="A0A521ABT2"/>
<protein>
    <submittedName>
        <fullName evidence="6">Uncharacterized protein involved in cysteine biosynthesis</fullName>
    </submittedName>
</protein>
<keyword evidence="2 5" id="KW-0812">Transmembrane</keyword>
<evidence type="ECO:0000313" key="6">
    <source>
        <dbReference type="EMBL" id="SMO32255.1"/>
    </source>
</evidence>
<sequence length="234" mass="25164">MIVPTALFRAMGDLPRPRIFGVVALGVLLSLVLFALLQAAAIWAIRAFGPDVLTLPLIGDIHINGALSWGSLILFPIMSVFLMAPVTAGFAGLFAEHLAKAVEDIHYPGVQGKSVRFREGLLESLAVMGAVLLVTLVTLVMTPFLGPLASLLFYGLNGWLLGREFLQMAARRHLSANDTRALRKRLFKQATAMGVIIALLATVPFLNVFVPVLAAVGFTHLYHVSASTPQGRRG</sequence>
<name>A0A521ABT2_9RHOB</name>
<feature type="transmembrane region" description="Helical" evidence="5">
    <location>
        <begin position="190"/>
        <end position="218"/>
    </location>
</feature>
<dbReference type="InterPro" id="IPR059112">
    <property type="entry name" value="CysZ/EI24"/>
</dbReference>
<keyword evidence="7" id="KW-1185">Reference proteome</keyword>
<reference evidence="6 7" key="1">
    <citation type="submission" date="2017-05" db="EMBL/GenBank/DDBJ databases">
        <authorList>
            <person name="Varghese N."/>
            <person name="Submissions S."/>
        </authorList>
    </citation>
    <scope>NUCLEOTIDE SEQUENCE [LARGE SCALE GENOMIC DNA]</scope>
    <source>
        <strain evidence="6 7">DSM 100094</strain>
    </source>
</reference>
<feature type="transmembrane region" description="Helical" evidence="5">
    <location>
        <begin position="20"/>
        <end position="45"/>
    </location>
</feature>
<evidence type="ECO:0000256" key="1">
    <source>
        <dbReference type="ARBA" id="ARBA00004141"/>
    </source>
</evidence>
<evidence type="ECO:0000256" key="4">
    <source>
        <dbReference type="ARBA" id="ARBA00023136"/>
    </source>
</evidence>
<evidence type="ECO:0000313" key="7">
    <source>
        <dbReference type="Proteomes" id="UP000319014"/>
    </source>
</evidence>
<feature type="transmembrane region" description="Helical" evidence="5">
    <location>
        <begin position="73"/>
        <end position="99"/>
    </location>
</feature>
<dbReference type="Pfam" id="PF07264">
    <property type="entry name" value="EI24"/>
    <property type="match status" value="1"/>
</dbReference>
<evidence type="ECO:0000256" key="3">
    <source>
        <dbReference type="ARBA" id="ARBA00022989"/>
    </source>
</evidence>
<dbReference type="RefSeq" id="WP_246098609.1">
    <property type="nucleotide sequence ID" value="NZ_FXTK01000001.1"/>
</dbReference>
<gene>
    <name evidence="6" type="ORF">SAMN06265221_10128</name>
</gene>
<evidence type="ECO:0000256" key="2">
    <source>
        <dbReference type="ARBA" id="ARBA00022692"/>
    </source>
</evidence>
<organism evidence="6 7">
    <name type="scientific">Paracoccus laeviglucosivorans</name>
    <dbReference type="NCBI Taxonomy" id="1197861"/>
    <lineage>
        <taxon>Bacteria</taxon>
        <taxon>Pseudomonadati</taxon>
        <taxon>Pseudomonadota</taxon>
        <taxon>Alphaproteobacteria</taxon>
        <taxon>Rhodobacterales</taxon>
        <taxon>Paracoccaceae</taxon>
        <taxon>Paracoccus</taxon>
    </lineage>
</organism>
<accession>A0A521ABT2</accession>
<comment type="subcellular location">
    <subcellularLocation>
        <location evidence="1">Membrane</location>
        <topology evidence="1">Multi-pass membrane protein</topology>
    </subcellularLocation>
</comment>
<keyword evidence="3 5" id="KW-1133">Transmembrane helix</keyword>
<keyword evidence="4 5" id="KW-0472">Membrane</keyword>
<proteinExistence type="predicted"/>